<dbReference type="GO" id="GO:0016020">
    <property type="term" value="C:membrane"/>
    <property type="evidence" value="ECO:0007669"/>
    <property type="project" value="UniProtKB-SubCell"/>
</dbReference>
<dbReference type="GO" id="GO:0005794">
    <property type="term" value="C:Golgi apparatus"/>
    <property type="evidence" value="ECO:0007669"/>
    <property type="project" value="TreeGrafter"/>
</dbReference>
<evidence type="ECO:0000313" key="21">
    <source>
        <dbReference type="Proteomes" id="UP000015464"/>
    </source>
</evidence>
<evidence type="ECO:0000256" key="12">
    <source>
        <dbReference type="ARBA" id="ARBA00023098"/>
    </source>
</evidence>
<keyword evidence="10" id="KW-0460">Magnesium</keyword>
<keyword evidence="13 17" id="KW-0472">Membrane</keyword>
<dbReference type="EMBL" id="KE546988">
    <property type="protein sequence ID" value="EPY54192.1"/>
    <property type="molecule type" value="Genomic_DNA"/>
</dbReference>
<dbReference type="InterPro" id="IPR043130">
    <property type="entry name" value="CDP-OH_PTrfase_TM_dom"/>
</dbReference>
<feature type="transmembrane region" description="Helical" evidence="19">
    <location>
        <begin position="12"/>
        <end position="37"/>
    </location>
</feature>
<evidence type="ECO:0000256" key="4">
    <source>
        <dbReference type="ARBA" id="ARBA00010441"/>
    </source>
</evidence>
<keyword evidence="9" id="KW-0479">Metal-binding</keyword>
<dbReference type="FunFam" id="1.20.120.1760:FF:000003">
    <property type="entry name" value="CDP-diacylglycerol--inositol 3-phosphatidyltransferase"/>
    <property type="match status" value="1"/>
</dbReference>
<dbReference type="STRING" id="653667.S9XAL3"/>
<evidence type="ECO:0000256" key="15">
    <source>
        <dbReference type="ARBA" id="ARBA00023211"/>
    </source>
</evidence>
<sequence>MMTEKVEKDPNVYLFVPNLIGFSRVFLVLISLCFMSWHPNYCTILYLFSSLLDAFDGWAARKLNQSTNFGAILDMVTDRCATSCLLCFLCAAYPKYAIIFQLLVSLDLASHYMHMYSTIHQGAKSHKSMTDKHSWLLRLYYSNNNVLFVFCAANEMFFIALYLLSFTPVSPPRLGYLSVPIFVYSTGYLPLSYPTLLVVLCGPICLAKQIINVVQLVNAANSLVDMDIEQRKVAKKLK</sequence>
<dbReference type="PANTHER" id="PTHR15362:SF4">
    <property type="entry name" value="CDP-DIACYLGLYCEROL--INOSITOL 3-PHOSPHATIDYLTRANSFERASE"/>
    <property type="match status" value="1"/>
</dbReference>
<evidence type="ECO:0000256" key="7">
    <source>
        <dbReference type="ARBA" id="ARBA00022679"/>
    </source>
</evidence>
<dbReference type="Pfam" id="PF01066">
    <property type="entry name" value="CDP-OH_P_transf"/>
    <property type="match status" value="1"/>
</dbReference>
<evidence type="ECO:0000256" key="10">
    <source>
        <dbReference type="ARBA" id="ARBA00022842"/>
    </source>
</evidence>
<dbReference type="eggNOG" id="KOG3240">
    <property type="taxonomic scope" value="Eukaryota"/>
</dbReference>
<dbReference type="HOGENOM" id="CLU_067602_0_0_1"/>
<keyword evidence="12 17" id="KW-0443">Lipid metabolism</keyword>
<accession>S9XAL3</accession>
<feature type="transmembrane region" description="Helical" evidence="19">
    <location>
        <begin position="80"/>
        <end position="104"/>
    </location>
</feature>
<gene>
    <name evidence="20" type="ORF">SPOG_04085</name>
</gene>
<comment type="cofactor">
    <cofactor evidence="1">
        <name>Mn(2+)</name>
        <dbReference type="ChEBI" id="CHEBI:29035"/>
    </cofactor>
</comment>
<feature type="transmembrane region" description="Helical" evidence="19">
    <location>
        <begin position="146"/>
        <end position="164"/>
    </location>
</feature>
<dbReference type="OrthoDB" id="10251079at2759"/>
<keyword evidence="7 17" id="KW-0808">Transferase</keyword>
<evidence type="ECO:0000256" key="16">
    <source>
        <dbReference type="ARBA" id="ARBA00023264"/>
    </source>
</evidence>
<evidence type="ECO:0000256" key="3">
    <source>
        <dbReference type="ARBA" id="ARBA00004141"/>
    </source>
</evidence>
<evidence type="ECO:0000256" key="9">
    <source>
        <dbReference type="ARBA" id="ARBA00022723"/>
    </source>
</evidence>
<dbReference type="GeneID" id="25038399"/>
<reference evidence="20 21" key="1">
    <citation type="journal article" date="2011" name="Science">
        <title>Comparative functional genomics of the fission yeasts.</title>
        <authorList>
            <person name="Rhind N."/>
            <person name="Chen Z."/>
            <person name="Yassour M."/>
            <person name="Thompson D.A."/>
            <person name="Haas B.J."/>
            <person name="Habib N."/>
            <person name="Wapinski I."/>
            <person name="Roy S."/>
            <person name="Lin M.F."/>
            <person name="Heiman D.I."/>
            <person name="Young S.K."/>
            <person name="Furuya K."/>
            <person name="Guo Y."/>
            <person name="Pidoux A."/>
            <person name="Chen H.M."/>
            <person name="Robbertse B."/>
            <person name="Goldberg J.M."/>
            <person name="Aoki K."/>
            <person name="Bayne E.H."/>
            <person name="Berlin A.M."/>
            <person name="Desjardins C.A."/>
            <person name="Dobbs E."/>
            <person name="Dukaj L."/>
            <person name="Fan L."/>
            <person name="FitzGerald M.G."/>
            <person name="French C."/>
            <person name="Gujja S."/>
            <person name="Hansen K."/>
            <person name="Keifenheim D."/>
            <person name="Levin J.Z."/>
            <person name="Mosher R.A."/>
            <person name="Mueller C.A."/>
            <person name="Pfiffner J."/>
            <person name="Priest M."/>
            <person name="Russ C."/>
            <person name="Smialowska A."/>
            <person name="Swoboda P."/>
            <person name="Sykes S.M."/>
            <person name="Vaughn M."/>
            <person name="Vengrova S."/>
            <person name="Yoder R."/>
            <person name="Zeng Q."/>
            <person name="Allshire R."/>
            <person name="Baulcombe D."/>
            <person name="Birren B.W."/>
            <person name="Brown W."/>
            <person name="Ekwall K."/>
            <person name="Kellis M."/>
            <person name="Leatherwood J."/>
            <person name="Levin H."/>
            <person name="Margalit H."/>
            <person name="Martienssen R."/>
            <person name="Nieduszynski C.A."/>
            <person name="Spatafora J.W."/>
            <person name="Friedman N."/>
            <person name="Dalgaard J.Z."/>
            <person name="Baumann P."/>
            <person name="Niki H."/>
            <person name="Regev A."/>
            <person name="Nusbaum C."/>
        </authorList>
    </citation>
    <scope>NUCLEOTIDE SEQUENCE [LARGE SCALE GENOMIC DNA]</scope>
    <source>
        <strain evidence="21">OY26 / ATCC MYA-4695 / CBS 11777 / NBRC 106824 / NRRL Y48691</strain>
    </source>
</reference>
<dbReference type="EC" id="2.7.8.11" evidence="5 17"/>
<evidence type="ECO:0000256" key="6">
    <source>
        <dbReference type="ARBA" id="ARBA00022516"/>
    </source>
</evidence>
<keyword evidence="14 17" id="KW-0594">Phospholipid biosynthesis</keyword>
<dbReference type="RefSeq" id="XP_013021801.1">
    <property type="nucleotide sequence ID" value="XM_013166347.1"/>
</dbReference>
<evidence type="ECO:0000256" key="13">
    <source>
        <dbReference type="ARBA" id="ARBA00023136"/>
    </source>
</evidence>
<protein>
    <recommendedName>
        <fullName evidence="5 17">CDP-diacylglycerol--inositol 3-phosphatidyltransferase</fullName>
        <ecNumber evidence="5 17">2.7.8.11</ecNumber>
    </recommendedName>
</protein>
<comment type="subcellular location">
    <subcellularLocation>
        <location evidence="3">Membrane</location>
        <topology evidence="3">Multi-pass membrane protein</topology>
    </subcellularLocation>
</comment>
<evidence type="ECO:0000256" key="19">
    <source>
        <dbReference type="SAM" id="Phobius"/>
    </source>
</evidence>
<keyword evidence="6 17" id="KW-0444">Lipid biosynthesis</keyword>
<keyword evidence="15" id="KW-0464">Manganese</keyword>
<keyword evidence="21" id="KW-1185">Reference proteome</keyword>
<dbReference type="OMA" id="AQTYSEN"/>
<dbReference type="PIRSF" id="PIRSF000848">
    <property type="entry name" value="CDP_diag_ino_3_P"/>
    <property type="match status" value="1"/>
</dbReference>
<dbReference type="PANTHER" id="PTHR15362">
    <property type="entry name" value="PHOSPHATIDYLINOSITOL SYNTHASE"/>
    <property type="match status" value="1"/>
</dbReference>
<evidence type="ECO:0000256" key="18">
    <source>
        <dbReference type="RuleBase" id="RU003750"/>
    </source>
</evidence>
<feature type="transmembrane region" description="Helical" evidence="19">
    <location>
        <begin position="176"/>
        <end position="200"/>
    </location>
</feature>
<dbReference type="InterPro" id="IPR000462">
    <property type="entry name" value="CDP-OH_P_trans"/>
</dbReference>
<dbReference type="Proteomes" id="UP000015464">
    <property type="component" value="Unassembled WGS sequence"/>
</dbReference>
<evidence type="ECO:0000256" key="1">
    <source>
        <dbReference type="ARBA" id="ARBA00001936"/>
    </source>
</evidence>
<dbReference type="GO" id="GO:0003881">
    <property type="term" value="F:CDP-diacylglycerol-inositol 3-phosphatidyltransferase activity"/>
    <property type="evidence" value="ECO:0007669"/>
    <property type="project" value="UniProtKB-UniRule"/>
</dbReference>
<dbReference type="AlphaFoldDB" id="S9XAL3"/>
<evidence type="ECO:0000256" key="8">
    <source>
        <dbReference type="ARBA" id="ARBA00022692"/>
    </source>
</evidence>
<evidence type="ECO:0000256" key="2">
    <source>
        <dbReference type="ARBA" id="ARBA00001946"/>
    </source>
</evidence>
<evidence type="ECO:0000313" key="20">
    <source>
        <dbReference type="EMBL" id="EPY54192.1"/>
    </source>
</evidence>
<name>S9XAL3_SCHCR</name>
<dbReference type="GO" id="GO:0006661">
    <property type="term" value="P:phosphatidylinositol biosynthetic process"/>
    <property type="evidence" value="ECO:0007669"/>
    <property type="project" value="TreeGrafter"/>
</dbReference>
<dbReference type="PROSITE" id="PS00379">
    <property type="entry name" value="CDP_ALCOHOL_P_TRANSF"/>
    <property type="match status" value="1"/>
</dbReference>
<comment type="similarity">
    <text evidence="4 17 18">Belongs to the CDP-alcohol phosphatidyltransferase class-I family.</text>
</comment>
<keyword evidence="16 17" id="KW-1208">Phospholipid metabolism</keyword>
<keyword evidence="8 19" id="KW-0812">Transmembrane</keyword>
<dbReference type="InterPro" id="IPR048254">
    <property type="entry name" value="CDP_ALCOHOL_P_TRANSF_CS"/>
</dbReference>
<dbReference type="Gene3D" id="1.20.120.1760">
    <property type="match status" value="1"/>
</dbReference>
<proteinExistence type="inferred from homology"/>
<organism evidence="20 21">
    <name type="scientific">Schizosaccharomyces cryophilus (strain OY26 / ATCC MYA-4695 / CBS 11777 / NBRC 106824 / NRRL Y48691)</name>
    <name type="common">Fission yeast</name>
    <dbReference type="NCBI Taxonomy" id="653667"/>
    <lineage>
        <taxon>Eukaryota</taxon>
        <taxon>Fungi</taxon>
        <taxon>Dikarya</taxon>
        <taxon>Ascomycota</taxon>
        <taxon>Taphrinomycotina</taxon>
        <taxon>Schizosaccharomycetes</taxon>
        <taxon>Schizosaccharomycetales</taxon>
        <taxon>Schizosaccharomycetaceae</taxon>
        <taxon>Schizosaccharomyces</taxon>
    </lineage>
</organism>
<dbReference type="GO" id="GO:0046872">
    <property type="term" value="F:metal ion binding"/>
    <property type="evidence" value="ECO:0007669"/>
    <property type="project" value="UniProtKB-KW"/>
</dbReference>
<comment type="cofactor">
    <cofactor evidence="2">
        <name>Mg(2+)</name>
        <dbReference type="ChEBI" id="CHEBI:18420"/>
    </cofactor>
</comment>
<evidence type="ECO:0000256" key="11">
    <source>
        <dbReference type="ARBA" id="ARBA00022989"/>
    </source>
</evidence>
<keyword evidence="11 19" id="KW-1133">Transmembrane helix</keyword>
<evidence type="ECO:0000256" key="17">
    <source>
        <dbReference type="PIRNR" id="PIRNR000848"/>
    </source>
</evidence>
<comment type="catalytic activity">
    <reaction evidence="17">
        <text>a CDP-1,2-diacyl-sn-glycerol + myo-inositol = a 1,2-diacyl-sn-glycero-3-phospho-(1D-myo-inositol) + CMP + H(+)</text>
        <dbReference type="Rhea" id="RHEA:11580"/>
        <dbReference type="ChEBI" id="CHEBI:15378"/>
        <dbReference type="ChEBI" id="CHEBI:17268"/>
        <dbReference type="ChEBI" id="CHEBI:57880"/>
        <dbReference type="ChEBI" id="CHEBI:58332"/>
        <dbReference type="ChEBI" id="CHEBI:60377"/>
        <dbReference type="EC" id="2.7.8.11"/>
    </reaction>
</comment>
<evidence type="ECO:0000256" key="14">
    <source>
        <dbReference type="ARBA" id="ARBA00023209"/>
    </source>
</evidence>
<evidence type="ECO:0000256" key="5">
    <source>
        <dbReference type="ARBA" id="ARBA00013212"/>
    </source>
</evidence>
<dbReference type="InterPro" id="IPR014387">
    <property type="entry name" value="CDP_diag_ino_3_P_euk"/>
</dbReference>